<evidence type="ECO:0000256" key="4">
    <source>
        <dbReference type="ARBA" id="ARBA00022741"/>
    </source>
</evidence>
<dbReference type="Pfam" id="PF11987">
    <property type="entry name" value="IF-2"/>
    <property type="match status" value="1"/>
</dbReference>
<sequence>MPQKIQKTPQLVERPPIIVIMGHIDHGKSKLLDYIRKTNIVEGEAGGITQHISAYEVNHKDAKGIEKRITFLDTPGHEAFQGMRARGARVADIAVLVVSAEDGVKAQTIEAHKSIMEAKIPYIVAINKIDKPNANIERTKQTLAEAGIYVEGYGGEIPWVGISAKVGTGVTELLDIMLLVAELAELRGDPDKSAEGVIIESHMEPKKGVTATLVLTDGTLGRGMFAVAEGTLTSVRMMENFMGKAIDSATFSSPIRLTGWSGIPAVGALVTSYESKKDAERAIETAKTEPKKGLAKEAVVEEGVVTMPIILKTDVAGTLEAIEHELTKLTHERVKLKLVQRGVGAVSESDIKVALGMVDPLIIGFHTKTDALAADLASRNNIAINSFDIIYKLTEWLAEEMLRRAPHIETVENLGELRIIRCFSQQKEKQVVGGRVTTGKVATGAKFKIMRRDAEVGEGKIVEVQCQKIKTKEASEGSECGLQVESKITIAERDVLVPYIVVSKQ</sequence>
<dbReference type="InterPro" id="IPR005225">
    <property type="entry name" value="Small_GTP-bd"/>
</dbReference>
<proteinExistence type="inferred from homology"/>
<dbReference type="AlphaFoldDB" id="A0A1G2D4M8"/>
<dbReference type="Gene3D" id="3.40.50.10050">
    <property type="entry name" value="Translation initiation factor IF- 2, domain 3"/>
    <property type="match status" value="1"/>
</dbReference>
<dbReference type="InterPro" id="IPR027417">
    <property type="entry name" value="P-loop_NTPase"/>
</dbReference>
<dbReference type="NCBIfam" id="TIGR00231">
    <property type="entry name" value="small_GTP"/>
    <property type="match status" value="1"/>
</dbReference>
<evidence type="ECO:0000256" key="5">
    <source>
        <dbReference type="ARBA" id="ARBA00022917"/>
    </source>
</evidence>
<dbReference type="InterPro" id="IPR053905">
    <property type="entry name" value="EF-G-like_DII"/>
</dbReference>
<dbReference type="SUPFAM" id="SSF50447">
    <property type="entry name" value="Translation proteins"/>
    <property type="match status" value="2"/>
</dbReference>
<dbReference type="STRING" id="1798661.A3D65_03560"/>
<evidence type="ECO:0000313" key="10">
    <source>
        <dbReference type="EMBL" id="OGZ08412.1"/>
    </source>
</evidence>
<dbReference type="Gene3D" id="2.40.30.10">
    <property type="entry name" value="Translation factors"/>
    <property type="match status" value="2"/>
</dbReference>
<dbReference type="PROSITE" id="PS51722">
    <property type="entry name" value="G_TR_2"/>
    <property type="match status" value="1"/>
</dbReference>
<evidence type="ECO:0000256" key="1">
    <source>
        <dbReference type="ARBA" id="ARBA00007733"/>
    </source>
</evidence>
<name>A0A1G2D4M8_9BACT</name>
<reference evidence="10 11" key="1">
    <citation type="journal article" date="2016" name="Nat. Commun.">
        <title>Thousands of microbial genomes shed light on interconnected biogeochemical processes in an aquifer system.</title>
        <authorList>
            <person name="Anantharaman K."/>
            <person name="Brown C.T."/>
            <person name="Hug L.A."/>
            <person name="Sharon I."/>
            <person name="Castelle C.J."/>
            <person name="Probst A.J."/>
            <person name="Thomas B.C."/>
            <person name="Singh A."/>
            <person name="Wilkins M.J."/>
            <person name="Karaoz U."/>
            <person name="Brodie E.L."/>
            <person name="Williams K.H."/>
            <person name="Hubbard S.S."/>
            <person name="Banfield J.F."/>
        </authorList>
    </citation>
    <scope>NUCLEOTIDE SEQUENCE [LARGE SCALE GENOMIC DNA]</scope>
</reference>
<dbReference type="Pfam" id="PF00009">
    <property type="entry name" value="GTP_EFTU"/>
    <property type="match status" value="1"/>
</dbReference>
<evidence type="ECO:0000313" key="11">
    <source>
        <dbReference type="Proteomes" id="UP000177996"/>
    </source>
</evidence>
<dbReference type="InterPro" id="IPR009000">
    <property type="entry name" value="Transl_B-barrel_sf"/>
</dbReference>
<comment type="similarity">
    <text evidence="1 8">Belongs to the TRAFAC class translation factor GTPase superfamily. Classic translation factor GTPase family. IF-2 subfamily.</text>
</comment>
<accession>A0A1G2D4M8</accession>
<keyword evidence="4" id="KW-0547">Nucleotide-binding</keyword>
<keyword evidence="3 8" id="KW-0396">Initiation factor</keyword>
<dbReference type="Proteomes" id="UP000177996">
    <property type="component" value="Unassembled WGS sequence"/>
</dbReference>
<keyword evidence="5 8" id="KW-0648">Protein biosynthesis</keyword>
<evidence type="ECO:0000256" key="7">
    <source>
        <dbReference type="NCBIfam" id="TIGR00487"/>
    </source>
</evidence>
<organism evidence="10 11">
    <name type="scientific">Candidatus Lloydbacteria bacterium RIFCSPHIGHO2_02_FULL_50_13</name>
    <dbReference type="NCBI Taxonomy" id="1798661"/>
    <lineage>
        <taxon>Bacteria</taxon>
        <taxon>Candidatus Lloydiibacteriota</taxon>
    </lineage>
</organism>
<dbReference type="PANTHER" id="PTHR43381:SF5">
    <property type="entry name" value="TR-TYPE G DOMAIN-CONTAINING PROTEIN"/>
    <property type="match status" value="1"/>
</dbReference>
<evidence type="ECO:0000256" key="3">
    <source>
        <dbReference type="ARBA" id="ARBA00022540"/>
    </source>
</evidence>
<dbReference type="PANTHER" id="PTHR43381">
    <property type="entry name" value="TRANSLATION INITIATION FACTOR IF-2-RELATED"/>
    <property type="match status" value="1"/>
</dbReference>
<protein>
    <recommendedName>
        <fullName evidence="2 7">Translation initiation factor IF-2</fullName>
    </recommendedName>
</protein>
<dbReference type="Gene3D" id="3.40.50.300">
    <property type="entry name" value="P-loop containing nucleotide triphosphate hydrolases"/>
    <property type="match status" value="1"/>
</dbReference>
<evidence type="ECO:0000256" key="6">
    <source>
        <dbReference type="ARBA" id="ARBA00023134"/>
    </source>
</evidence>
<dbReference type="SUPFAM" id="SSF52156">
    <property type="entry name" value="Initiation factor IF2/eIF5b, domain 3"/>
    <property type="match status" value="1"/>
</dbReference>
<dbReference type="GO" id="GO:0005737">
    <property type="term" value="C:cytoplasm"/>
    <property type="evidence" value="ECO:0007669"/>
    <property type="project" value="UniProtKB-UniRule"/>
</dbReference>
<dbReference type="FunFam" id="3.40.50.300:FF:000019">
    <property type="entry name" value="Translation initiation factor IF-2"/>
    <property type="match status" value="1"/>
</dbReference>
<evidence type="ECO:0000256" key="2">
    <source>
        <dbReference type="ARBA" id="ARBA00020675"/>
    </source>
</evidence>
<feature type="domain" description="Tr-type G" evidence="9">
    <location>
        <begin position="13"/>
        <end position="187"/>
    </location>
</feature>
<dbReference type="GO" id="GO:0003743">
    <property type="term" value="F:translation initiation factor activity"/>
    <property type="evidence" value="ECO:0007669"/>
    <property type="project" value="UniProtKB-UniRule"/>
</dbReference>
<evidence type="ECO:0000256" key="8">
    <source>
        <dbReference type="RuleBase" id="RU000644"/>
    </source>
</evidence>
<evidence type="ECO:0000259" key="9">
    <source>
        <dbReference type="PROSITE" id="PS51722"/>
    </source>
</evidence>
<gene>
    <name evidence="10" type="ORF">A3D65_03560</name>
</gene>
<dbReference type="SUPFAM" id="SSF52540">
    <property type="entry name" value="P-loop containing nucleoside triphosphate hydrolases"/>
    <property type="match status" value="1"/>
</dbReference>
<dbReference type="CDD" id="cd01887">
    <property type="entry name" value="IF2_eIF5B"/>
    <property type="match status" value="1"/>
</dbReference>
<keyword evidence="6" id="KW-0342">GTP-binding</keyword>
<dbReference type="EMBL" id="MHLL01000035">
    <property type="protein sequence ID" value="OGZ08412.1"/>
    <property type="molecule type" value="Genomic_DNA"/>
</dbReference>
<comment type="function">
    <text evidence="8">One of the essential components for the initiation of protein synthesis. Protects formylmethionyl-tRNA from spontaneous hydrolysis and promotes its binding to the 30S ribosomal subunits. Also involved in the hydrolysis of GTP during the formation of the 70S ribosomal complex.</text>
</comment>
<comment type="caution">
    <text evidence="10">The sequence shown here is derived from an EMBL/GenBank/DDBJ whole genome shotgun (WGS) entry which is preliminary data.</text>
</comment>
<dbReference type="Pfam" id="PF22042">
    <property type="entry name" value="EF-G_D2"/>
    <property type="match status" value="1"/>
</dbReference>
<dbReference type="InterPro" id="IPR000178">
    <property type="entry name" value="TF_IF2_bacterial-like"/>
</dbReference>
<dbReference type="InterPro" id="IPR023115">
    <property type="entry name" value="TIF_IF2_dom3"/>
</dbReference>
<dbReference type="GO" id="GO:0005525">
    <property type="term" value="F:GTP binding"/>
    <property type="evidence" value="ECO:0007669"/>
    <property type="project" value="UniProtKB-KW"/>
</dbReference>
<dbReference type="NCBIfam" id="TIGR00487">
    <property type="entry name" value="IF-2"/>
    <property type="match status" value="1"/>
</dbReference>
<dbReference type="InterPro" id="IPR015760">
    <property type="entry name" value="TIF_IF2"/>
</dbReference>
<dbReference type="GO" id="GO:0003924">
    <property type="term" value="F:GTPase activity"/>
    <property type="evidence" value="ECO:0007669"/>
    <property type="project" value="InterPro"/>
</dbReference>
<dbReference type="FunFam" id="3.40.50.10050:FF:000001">
    <property type="entry name" value="Translation initiation factor IF-2"/>
    <property type="match status" value="1"/>
</dbReference>
<dbReference type="PRINTS" id="PR00315">
    <property type="entry name" value="ELONGATNFCT"/>
</dbReference>
<dbReference type="InterPro" id="IPR036925">
    <property type="entry name" value="TIF_IF2_dom3_sf"/>
</dbReference>
<dbReference type="InterPro" id="IPR000795">
    <property type="entry name" value="T_Tr_GTP-bd_dom"/>
</dbReference>